<evidence type="ECO:0000256" key="9">
    <source>
        <dbReference type="SAM" id="MobiDB-lite"/>
    </source>
</evidence>
<protein>
    <submittedName>
        <fullName evidence="12">Maintenance of morphology protein 1</fullName>
    </submittedName>
</protein>
<dbReference type="GO" id="GO:1990456">
    <property type="term" value="P:mitochondrion-endoplasmic reticulum membrane tethering"/>
    <property type="evidence" value="ECO:0007669"/>
    <property type="project" value="TreeGrafter"/>
</dbReference>
<feature type="region of interest" description="Disordered" evidence="9">
    <location>
        <begin position="652"/>
        <end position="686"/>
    </location>
</feature>
<feature type="region of interest" description="Disordered" evidence="9">
    <location>
        <begin position="552"/>
        <end position="574"/>
    </location>
</feature>
<feature type="region of interest" description="Disordered" evidence="9">
    <location>
        <begin position="715"/>
        <end position="768"/>
    </location>
</feature>
<keyword evidence="3 10" id="KW-0812">Transmembrane</keyword>
<dbReference type="SUPFAM" id="SSF50729">
    <property type="entry name" value="PH domain-like"/>
    <property type="match status" value="1"/>
</dbReference>
<dbReference type="AlphaFoldDB" id="A0A4P6XQ63"/>
<dbReference type="Pfam" id="PF15413">
    <property type="entry name" value="PH_11"/>
    <property type="match status" value="1"/>
</dbReference>
<evidence type="ECO:0000256" key="6">
    <source>
        <dbReference type="ARBA" id="ARBA00023055"/>
    </source>
</evidence>
<feature type="transmembrane region" description="Helical" evidence="10">
    <location>
        <begin position="6"/>
        <end position="28"/>
    </location>
</feature>
<sequence length="823" mass="90695">MSFLGFVSAYLLGGLTFLPLALFAFVYFHPKKTPKSVEEPLRAGEIEEYAQTGLDCFKQGWIFVTHEDVESQDEISSKTESIAESQDVKLAYSLLYKLVTNTSKPSAAGNGPEESLSSVNSDISAVTAGPSPVPPGGMVLPPPKPNSATKKHRYYGVLKHGNLFLYKNEKLQDVKHVIVLSNHVVSLWPRALSEASLFTKYSLIAILKNDWSRPRRLSDNFTGDNVRPDKISIHDVLRKDSGLSAPPGTIFVHTDLNIDKEDWYFALIRATKSENPGPAGLNPAIYAKTMHLETQSMISLIQNLYGSEGQLQLKWFNAIIGRVFLSLQKTDFMRDYLTMKIERKLNKIKTPGFLDKFQITGVDAGKAAPTITFPVLKEINPEGDLLVSFNVHYAGEMSMQLATKVNINLGLRFKTREVDVLLSITLEKISGPMLVRIKAPPSSRIWYTYEREPDVSIKIEPVVSLRQMSYSIITNTIEKKFKEAIKDSLVLPHWDDLVFCHTPEELYRGGIWDKDVRAGESDVKPRSTETHDSASDALSVDTALDITADSEEIGGLTETSPAKSQKAKVSKTISDISRRLRKPKSTHTLEVDETNCLSDGSVIEPAKRLSPSVVSEGVVALPKSESSQNVSTLRKLGEWYSKADKLAHAKSTCTNSADTSAAYHPPDMISNRRSRKQSSATLDSDVETATHSSLYDFGQELNKSVRIPRTIDVAAPTNAKPTPPKLPPRDLKAPAVSQPTIGLSSDFKGEPTDSITSVCSPETHADEDSIATEKIGAESVNTNHEDFLLRKPLTSDARVNAGGEPLSEQRDDDLPPYISTAPL</sequence>
<evidence type="ECO:0000256" key="1">
    <source>
        <dbReference type="ARBA" id="ARBA00004586"/>
    </source>
</evidence>
<evidence type="ECO:0000256" key="2">
    <source>
        <dbReference type="ARBA" id="ARBA00022448"/>
    </source>
</evidence>
<evidence type="ECO:0000256" key="7">
    <source>
        <dbReference type="ARBA" id="ARBA00023121"/>
    </source>
</evidence>
<evidence type="ECO:0000256" key="3">
    <source>
        <dbReference type="ARBA" id="ARBA00022692"/>
    </source>
</evidence>
<organism evidence="12 13">
    <name type="scientific">Metschnikowia aff. pulcherrima</name>
    <dbReference type="NCBI Taxonomy" id="2163413"/>
    <lineage>
        <taxon>Eukaryota</taxon>
        <taxon>Fungi</taxon>
        <taxon>Dikarya</taxon>
        <taxon>Ascomycota</taxon>
        <taxon>Saccharomycotina</taxon>
        <taxon>Pichiomycetes</taxon>
        <taxon>Metschnikowiaceae</taxon>
        <taxon>Metschnikowia</taxon>
    </lineage>
</organism>
<feature type="domain" description="SMP-LTD" evidence="11">
    <location>
        <begin position="309"/>
        <end position="500"/>
    </location>
</feature>
<accession>A0A4P6XQ63</accession>
<keyword evidence="4" id="KW-0256">Endoplasmic reticulum</keyword>
<dbReference type="PANTHER" id="PTHR13466">
    <property type="entry name" value="TEX2 PROTEIN-RELATED"/>
    <property type="match status" value="1"/>
</dbReference>
<evidence type="ECO:0000256" key="4">
    <source>
        <dbReference type="ARBA" id="ARBA00022824"/>
    </source>
</evidence>
<keyword evidence="6" id="KW-0445">Lipid transport</keyword>
<dbReference type="GO" id="GO:0005789">
    <property type="term" value="C:endoplasmic reticulum membrane"/>
    <property type="evidence" value="ECO:0007669"/>
    <property type="project" value="UniProtKB-SubCell"/>
</dbReference>
<dbReference type="GO" id="GO:0032865">
    <property type="term" value="C:ERMES complex"/>
    <property type="evidence" value="ECO:0007669"/>
    <property type="project" value="TreeGrafter"/>
</dbReference>
<proteinExistence type="predicted"/>
<reference evidence="13" key="1">
    <citation type="submission" date="2019-03" db="EMBL/GenBank/DDBJ databases">
        <title>Snf2 controls pulcherriminic acid biosynthesis and connects pigmentation and antifungal activity of the yeast Metschnikowia pulcherrima.</title>
        <authorList>
            <person name="Gore-Lloyd D."/>
            <person name="Sumann I."/>
            <person name="Brachmann A.O."/>
            <person name="Schneeberger K."/>
            <person name="Ortiz-Merino R.A."/>
            <person name="Moreno-Beltran M."/>
            <person name="Schlaefli M."/>
            <person name="Kirner P."/>
            <person name="Santos Kron A."/>
            <person name="Wolfe K.H."/>
            <person name="Piel J."/>
            <person name="Ahrens C.H."/>
            <person name="Henk D."/>
            <person name="Freimoser F.M."/>
        </authorList>
    </citation>
    <scope>NUCLEOTIDE SEQUENCE [LARGE SCALE GENOMIC DNA]</scope>
    <source>
        <strain evidence="13">APC 1.2</strain>
    </source>
</reference>
<feature type="region of interest" description="Disordered" evidence="9">
    <location>
        <begin position="793"/>
        <end position="823"/>
    </location>
</feature>
<dbReference type="GO" id="GO:0015914">
    <property type="term" value="P:phospholipid transport"/>
    <property type="evidence" value="ECO:0007669"/>
    <property type="project" value="TreeGrafter"/>
</dbReference>
<dbReference type="EMBL" id="CP034459">
    <property type="protein sequence ID" value="QBM89540.1"/>
    <property type="molecule type" value="Genomic_DNA"/>
</dbReference>
<evidence type="ECO:0000313" key="13">
    <source>
        <dbReference type="Proteomes" id="UP000292447"/>
    </source>
</evidence>
<evidence type="ECO:0000256" key="5">
    <source>
        <dbReference type="ARBA" id="ARBA00022989"/>
    </source>
</evidence>
<comment type="subcellular location">
    <subcellularLocation>
        <location evidence="1">Endoplasmic reticulum membrane</location>
    </subcellularLocation>
</comment>
<dbReference type="InterPro" id="IPR019411">
    <property type="entry name" value="MMM1_dom"/>
</dbReference>
<dbReference type="Pfam" id="PF10296">
    <property type="entry name" value="MMM1"/>
    <property type="match status" value="1"/>
</dbReference>
<keyword evidence="5 10" id="KW-1133">Transmembrane helix</keyword>
<feature type="compositionally biased region" description="Polar residues" evidence="9">
    <location>
        <begin position="677"/>
        <end position="686"/>
    </location>
</feature>
<keyword evidence="13" id="KW-1185">Reference proteome</keyword>
<dbReference type="GO" id="GO:0008289">
    <property type="term" value="F:lipid binding"/>
    <property type="evidence" value="ECO:0007669"/>
    <property type="project" value="UniProtKB-KW"/>
</dbReference>
<gene>
    <name evidence="12" type="primary">MPUL0D06160</name>
    <name evidence="12" type="ORF">METSCH_D06160</name>
</gene>
<keyword evidence="7" id="KW-0446">Lipid-binding</keyword>
<dbReference type="InterPro" id="IPR031468">
    <property type="entry name" value="SMP_LBD"/>
</dbReference>
<keyword evidence="2" id="KW-0813">Transport</keyword>
<evidence type="ECO:0000313" key="12">
    <source>
        <dbReference type="EMBL" id="QBM89540.1"/>
    </source>
</evidence>
<dbReference type="PANTHER" id="PTHR13466:SF19">
    <property type="entry name" value="NUCLEUS-VACUOLE JUNCTION PROTEIN 2"/>
    <property type="match status" value="1"/>
</dbReference>
<dbReference type="STRING" id="2163413.A0A4P6XQ63"/>
<name>A0A4P6XQ63_9ASCO</name>
<dbReference type="PROSITE" id="PS51847">
    <property type="entry name" value="SMP"/>
    <property type="match status" value="1"/>
</dbReference>
<evidence type="ECO:0000256" key="8">
    <source>
        <dbReference type="ARBA" id="ARBA00023136"/>
    </source>
</evidence>
<dbReference type="CDD" id="cd21675">
    <property type="entry name" value="SMP_TEX2"/>
    <property type="match status" value="1"/>
</dbReference>
<evidence type="ECO:0000259" key="11">
    <source>
        <dbReference type="PROSITE" id="PS51847"/>
    </source>
</evidence>
<keyword evidence="8 10" id="KW-0472">Membrane</keyword>
<dbReference type="Proteomes" id="UP000292447">
    <property type="component" value="Chromosome IV"/>
</dbReference>
<evidence type="ECO:0000256" key="10">
    <source>
        <dbReference type="SAM" id="Phobius"/>
    </source>
</evidence>